<dbReference type="PANTHER" id="PTHR30272">
    <property type="entry name" value="3-HYDROXYACYL-[ACYL-CARRIER-PROTEIN] DEHYDRATASE"/>
    <property type="match status" value="1"/>
</dbReference>
<comment type="caution">
    <text evidence="11">The sequence shown here is derived from an EMBL/GenBank/DDBJ whole genome shotgun (WGS) entry which is preliminary data.</text>
</comment>
<dbReference type="EC" id="4.2.1.59" evidence="10"/>
<reference evidence="11" key="1">
    <citation type="submission" date="2016-02" db="EMBL/GenBank/DDBJ databases">
        <title>Draft Genome Sequence of Sporotomaculum syntrophicum Strain FB, a Syntrophic Benzoate Degrader.</title>
        <authorList>
            <person name="Nobu M.K."/>
            <person name="Narihiro T."/>
            <person name="Qiu Y.-L."/>
            <person name="Ohashi A."/>
            <person name="Liu W.-T."/>
            <person name="Yuji S."/>
        </authorList>
    </citation>
    <scope>NUCLEOTIDE SEQUENCE</scope>
    <source>
        <strain evidence="11">FB</strain>
    </source>
</reference>
<dbReference type="InterPro" id="IPR029069">
    <property type="entry name" value="HotDog_dom_sf"/>
</dbReference>
<evidence type="ECO:0000256" key="5">
    <source>
        <dbReference type="ARBA" id="ARBA00022516"/>
    </source>
</evidence>
<evidence type="ECO:0000313" key="11">
    <source>
        <dbReference type="EMBL" id="KAF1086073.1"/>
    </source>
</evidence>
<keyword evidence="12" id="KW-1185">Reference proteome</keyword>
<dbReference type="OrthoDB" id="9772788at2"/>
<keyword evidence="7 10" id="KW-0443">Lipid metabolism</keyword>
<dbReference type="PANTHER" id="PTHR30272:SF1">
    <property type="entry name" value="3-HYDROXYACYL-[ACYL-CARRIER-PROTEIN] DEHYDRATASE"/>
    <property type="match status" value="1"/>
</dbReference>
<comment type="function">
    <text evidence="9 10">Involved in unsaturated fatty acids biosynthesis. Catalyzes the dehydration of short chain beta-hydroxyacyl-ACPs and long chain saturated and unsaturated beta-hydroxyacyl-ACPs.</text>
</comment>
<feature type="active site" evidence="10">
    <location>
        <position position="47"/>
    </location>
</feature>
<evidence type="ECO:0000256" key="10">
    <source>
        <dbReference type="HAMAP-Rule" id="MF_00406"/>
    </source>
</evidence>
<keyword evidence="5 10" id="KW-0444">Lipid biosynthesis</keyword>
<dbReference type="Proteomes" id="UP000798488">
    <property type="component" value="Unassembled WGS sequence"/>
</dbReference>
<evidence type="ECO:0000256" key="1">
    <source>
        <dbReference type="ARBA" id="ARBA00001055"/>
    </source>
</evidence>
<evidence type="ECO:0000256" key="3">
    <source>
        <dbReference type="ARBA" id="ARBA00009174"/>
    </source>
</evidence>
<dbReference type="SUPFAM" id="SSF54637">
    <property type="entry name" value="Thioesterase/thiol ester dehydrase-isomerase"/>
    <property type="match status" value="1"/>
</dbReference>
<dbReference type="GO" id="GO:0005737">
    <property type="term" value="C:cytoplasm"/>
    <property type="evidence" value="ECO:0007669"/>
    <property type="project" value="UniProtKB-SubCell"/>
</dbReference>
<evidence type="ECO:0000313" key="12">
    <source>
        <dbReference type="Proteomes" id="UP000798488"/>
    </source>
</evidence>
<dbReference type="NCBIfam" id="NF000582">
    <property type="entry name" value="PRK00006.1"/>
    <property type="match status" value="1"/>
</dbReference>
<comment type="similarity">
    <text evidence="3 10">Belongs to the thioester dehydratase family. FabZ subfamily.</text>
</comment>
<dbReference type="Pfam" id="PF07977">
    <property type="entry name" value="FabA"/>
    <property type="match status" value="1"/>
</dbReference>
<keyword evidence="4 10" id="KW-0963">Cytoplasm</keyword>
<dbReference type="GO" id="GO:0006633">
    <property type="term" value="P:fatty acid biosynthetic process"/>
    <property type="evidence" value="ECO:0007669"/>
    <property type="project" value="UniProtKB-UniRule"/>
</dbReference>
<proteinExistence type="inferred from homology"/>
<evidence type="ECO:0000256" key="9">
    <source>
        <dbReference type="ARBA" id="ARBA00025049"/>
    </source>
</evidence>
<dbReference type="FunFam" id="3.10.129.10:FF:000001">
    <property type="entry name" value="3-hydroxyacyl-[acyl-carrier-protein] dehydratase FabZ"/>
    <property type="match status" value="1"/>
</dbReference>
<dbReference type="GO" id="GO:0009245">
    <property type="term" value="P:lipid A biosynthetic process"/>
    <property type="evidence" value="ECO:0007669"/>
    <property type="project" value="UniProtKB-UniRule"/>
</dbReference>
<keyword evidence="8 10" id="KW-0456">Lyase</keyword>
<dbReference type="InterPro" id="IPR013114">
    <property type="entry name" value="FabA_FabZ"/>
</dbReference>
<organism evidence="11 12">
    <name type="scientific">Sporotomaculum syntrophicum</name>
    <dbReference type="NCBI Taxonomy" id="182264"/>
    <lineage>
        <taxon>Bacteria</taxon>
        <taxon>Bacillati</taxon>
        <taxon>Bacillota</taxon>
        <taxon>Clostridia</taxon>
        <taxon>Eubacteriales</taxon>
        <taxon>Desulfallaceae</taxon>
        <taxon>Sporotomaculum</taxon>
    </lineage>
</organism>
<protein>
    <recommendedName>
        <fullName evidence="10">3-hydroxyacyl-[acyl-carrier-protein] dehydratase FabZ</fullName>
        <ecNumber evidence="10">4.2.1.59</ecNumber>
    </recommendedName>
    <alternativeName>
        <fullName evidence="10">(3R)-hydroxymyristoyl-[acyl-carrier-protein] dehydratase</fullName>
        <shortName evidence="10">(3R)-hydroxymyristoyl-ACP dehydrase</shortName>
    </alternativeName>
    <alternativeName>
        <fullName evidence="10">Beta-hydroxyacyl-ACP dehydratase</fullName>
    </alternativeName>
</protein>
<dbReference type="InterPro" id="IPR010084">
    <property type="entry name" value="FabZ"/>
</dbReference>
<dbReference type="AlphaFoldDB" id="A0A9D2WS34"/>
<dbReference type="RefSeq" id="WP_161821211.1">
    <property type="nucleotide sequence ID" value="NZ_LSRS01000002.1"/>
</dbReference>
<dbReference type="HAMAP" id="MF_00406">
    <property type="entry name" value="FabZ"/>
    <property type="match status" value="1"/>
</dbReference>
<dbReference type="EMBL" id="LSRS01000002">
    <property type="protein sequence ID" value="KAF1086073.1"/>
    <property type="molecule type" value="Genomic_DNA"/>
</dbReference>
<comment type="catalytic activity">
    <reaction evidence="1 10">
        <text>a (3R)-hydroxyacyl-[ACP] = a (2E)-enoyl-[ACP] + H2O</text>
        <dbReference type="Rhea" id="RHEA:13097"/>
        <dbReference type="Rhea" id="RHEA-COMP:9925"/>
        <dbReference type="Rhea" id="RHEA-COMP:9945"/>
        <dbReference type="ChEBI" id="CHEBI:15377"/>
        <dbReference type="ChEBI" id="CHEBI:78784"/>
        <dbReference type="ChEBI" id="CHEBI:78827"/>
        <dbReference type="EC" id="4.2.1.59"/>
    </reaction>
</comment>
<dbReference type="GO" id="GO:0019171">
    <property type="term" value="F:(3R)-hydroxyacyl-[acyl-carrier-protein] dehydratase activity"/>
    <property type="evidence" value="ECO:0007669"/>
    <property type="project" value="UniProtKB-EC"/>
</dbReference>
<name>A0A9D2WS34_9FIRM</name>
<dbReference type="GO" id="GO:0016020">
    <property type="term" value="C:membrane"/>
    <property type="evidence" value="ECO:0007669"/>
    <property type="project" value="GOC"/>
</dbReference>
<evidence type="ECO:0000256" key="2">
    <source>
        <dbReference type="ARBA" id="ARBA00004496"/>
    </source>
</evidence>
<sequence length="142" mass="15387">MDINEIMEVLPHRYPFLLVDRIEEVVPGVKAVGIKNISANEPYFQGHFPGFPVMPGVLVIEAMAQVGAVAVLSMPGFTGKLALFAGIDKARFRRQVMPGDVLRLEVELLKVRSSLGKGKAVATVDGAPVAEAELMFAIVDRE</sequence>
<evidence type="ECO:0000256" key="6">
    <source>
        <dbReference type="ARBA" id="ARBA00022556"/>
    </source>
</evidence>
<keyword evidence="6 10" id="KW-0441">Lipid A biosynthesis</keyword>
<gene>
    <name evidence="10 11" type="primary">fabZ</name>
    <name evidence="11" type="ORF">SPSYN_00811</name>
</gene>
<evidence type="ECO:0000256" key="7">
    <source>
        <dbReference type="ARBA" id="ARBA00023098"/>
    </source>
</evidence>
<accession>A0A9D2WS34</accession>
<dbReference type="Gene3D" id="3.10.129.10">
    <property type="entry name" value="Hotdog Thioesterase"/>
    <property type="match status" value="1"/>
</dbReference>
<evidence type="ECO:0000256" key="4">
    <source>
        <dbReference type="ARBA" id="ARBA00022490"/>
    </source>
</evidence>
<evidence type="ECO:0000256" key="8">
    <source>
        <dbReference type="ARBA" id="ARBA00023239"/>
    </source>
</evidence>
<comment type="subcellular location">
    <subcellularLocation>
        <location evidence="2 10">Cytoplasm</location>
    </subcellularLocation>
</comment>
<dbReference type="NCBIfam" id="TIGR01750">
    <property type="entry name" value="fabZ"/>
    <property type="match status" value="1"/>
</dbReference>
<dbReference type="CDD" id="cd01288">
    <property type="entry name" value="FabZ"/>
    <property type="match status" value="1"/>
</dbReference>